<proteinExistence type="predicted"/>
<organism evidence="1 2">
    <name type="scientific">Neisseria lactamica</name>
    <dbReference type="NCBI Taxonomy" id="486"/>
    <lineage>
        <taxon>Bacteria</taxon>
        <taxon>Pseudomonadati</taxon>
        <taxon>Pseudomonadota</taxon>
        <taxon>Betaproteobacteria</taxon>
        <taxon>Neisseriales</taxon>
        <taxon>Neisseriaceae</taxon>
        <taxon>Neisseria</taxon>
    </lineage>
</organism>
<accession>A0AAU8VUL6</accession>
<evidence type="ECO:0000313" key="2">
    <source>
        <dbReference type="Proteomes" id="UP000191249"/>
    </source>
</evidence>
<protein>
    <submittedName>
        <fullName evidence="1">Uncharacterized protein</fullName>
    </submittedName>
</protein>
<dbReference type="AlphaFoldDB" id="A0AAU8VUL6"/>
<dbReference type="Proteomes" id="UP000191249">
    <property type="component" value="Chromosome"/>
</dbReference>
<dbReference type="RefSeq" id="WP_070461584.1">
    <property type="nucleotide sequence ID" value="NZ_CAUJPL010000057.1"/>
</dbReference>
<gene>
    <name evidence="1" type="ORF">B2G52_09485</name>
</gene>
<sequence length="146" mass="17246">MKHAHIDFIGGKWNLLKQMYGADILEKGNFYVDDIFFTKWIISENNLKGYCINMIIYLHTPPTIYPKKWEDAQGVKIWLSFDGQFGNGLFKLSNRKLIKEIRHKYVRFSFLNEFIKDHRRILIHLQKDNSSIFATSIHVLGISKLI</sequence>
<dbReference type="EMBL" id="CP019894">
    <property type="protein sequence ID" value="ARB05079.1"/>
    <property type="molecule type" value="Genomic_DNA"/>
</dbReference>
<reference evidence="1 2" key="1">
    <citation type="submission" date="2017-03" db="EMBL/GenBank/DDBJ databases">
        <title>N. lactamica Y92-1009 whole genome sequence.</title>
        <authorList>
            <person name="Pandey A.K."/>
            <person name="Read R.C."/>
        </authorList>
    </citation>
    <scope>NUCLEOTIDE SEQUENCE [LARGE SCALE GENOMIC DNA]</scope>
    <source>
        <strain evidence="1 2">Y92-1009</strain>
    </source>
</reference>
<evidence type="ECO:0000313" key="1">
    <source>
        <dbReference type="EMBL" id="ARB05079.1"/>
    </source>
</evidence>
<name>A0AAU8VUL6_NEILA</name>